<dbReference type="PANTHER" id="PTHR23220:SF122">
    <property type="entry name" value="INTEGRIN ALPHA-PS1"/>
    <property type="match status" value="1"/>
</dbReference>
<dbReference type="Proteomes" id="UP000015101">
    <property type="component" value="Unassembled WGS sequence"/>
</dbReference>
<evidence type="ECO:0000313" key="2">
    <source>
        <dbReference type="EMBL" id="ESO10163.1"/>
    </source>
</evidence>
<feature type="repeat" description="FG-GAP" evidence="1">
    <location>
        <begin position="161"/>
        <end position="221"/>
    </location>
</feature>
<dbReference type="CTD" id="20202181"/>
<accession>T1F031</accession>
<dbReference type="KEGG" id="hro:HELRODRAFT_168032"/>
<dbReference type="AlphaFoldDB" id="T1F031"/>
<dbReference type="EMBL" id="AMQM01002886">
    <property type="status" value="NOT_ANNOTATED_CDS"/>
    <property type="molecule type" value="Genomic_DNA"/>
</dbReference>
<keyword evidence="4" id="KW-1185">Reference proteome</keyword>
<dbReference type="InterPro" id="IPR013519">
    <property type="entry name" value="Int_alpha_beta-p"/>
</dbReference>
<dbReference type="OrthoDB" id="5317514at2759"/>
<dbReference type="EMBL" id="KB095905">
    <property type="protein sequence ID" value="ESO10163.1"/>
    <property type="molecule type" value="Genomic_DNA"/>
</dbReference>
<dbReference type="InParanoid" id="T1F031"/>
<sequence length="259" mass="29052">MNTLSNVHMLGKNSYFRNTPFVKLFQSTKYVNISDMVVYPKSYSFDVLLLVGAPSCGMNKKLSLMEGCVQECSVDENICKTTKFERVGSTKEWNGQTMMPVENKTHQMLGASLSASANGLIVACAPRYVFMSRSGLLREPIGTCYLKNISSNKFYKLQPCKKGLLGHHKQGHCQAGFSAHLSQLFDYFIKDGKNLALGAVGSYFWQGEAFLYNFENDVDPILPLETSKSSYDKDYIYTGYSVSMSYYDEDDLIGSVNIF</sequence>
<reference evidence="2 4" key="2">
    <citation type="journal article" date="2013" name="Nature">
        <title>Insights into bilaterian evolution from three spiralian genomes.</title>
        <authorList>
            <person name="Simakov O."/>
            <person name="Marletaz F."/>
            <person name="Cho S.J."/>
            <person name="Edsinger-Gonzales E."/>
            <person name="Havlak P."/>
            <person name="Hellsten U."/>
            <person name="Kuo D.H."/>
            <person name="Larsson T."/>
            <person name="Lv J."/>
            <person name="Arendt D."/>
            <person name="Savage R."/>
            <person name="Osoegawa K."/>
            <person name="de Jong P."/>
            <person name="Grimwood J."/>
            <person name="Chapman J.A."/>
            <person name="Shapiro H."/>
            <person name="Aerts A."/>
            <person name="Otillar R.P."/>
            <person name="Terry A.Y."/>
            <person name="Boore J.L."/>
            <person name="Grigoriev I.V."/>
            <person name="Lindberg D.R."/>
            <person name="Seaver E.C."/>
            <person name="Weisblat D.A."/>
            <person name="Putnam N.H."/>
            <person name="Rokhsar D.S."/>
        </authorList>
    </citation>
    <scope>NUCLEOTIDE SEQUENCE</scope>
</reference>
<evidence type="ECO:0000313" key="3">
    <source>
        <dbReference type="EnsemblMetazoa" id="HelroP168032"/>
    </source>
</evidence>
<dbReference type="RefSeq" id="XP_009011977.1">
    <property type="nucleotide sequence ID" value="XM_009013729.1"/>
</dbReference>
<name>T1F031_HELRO</name>
<dbReference type="InterPro" id="IPR028994">
    <property type="entry name" value="Integrin_alpha_N"/>
</dbReference>
<dbReference type="SUPFAM" id="SSF69318">
    <property type="entry name" value="Integrin alpha N-terminal domain"/>
    <property type="match status" value="1"/>
</dbReference>
<gene>
    <name evidence="3" type="primary">20202181</name>
    <name evidence="2" type="ORF">HELRODRAFT_168032</name>
</gene>
<dbReference type="STRING" id="6412.T1F031"/>
<organism evidence="3 4">
    <name type="scientific">Helobdella robusta</name>
    <name type="common">Californian leech</name>
    <dbReference type="NCBI Taxonomy" id="6412"/>
    <lineage>
        <taxon>Eukaryota</taxon>
        <taxon>Metazoa</taxon>
        <taxon>Spiralia</taxon>
        <taxon>Lophotrochozoa</taxon>
        <taxon>Annelida</taxon>
        <taxon>Clitellata</taxon>
        <taxon>Hirudinea</taxon>
        <taxon>Rhynchobdellida</taxon>
        <taxon>Glossiphoniidae</taxon>
        <taxon>Helobdella</taxon>
    </lineage>
</organism>
<reference evidence="3" key="3">
    <citation type="submission" date="2015-06" db="UniProtKB">
        <authorList>
            <consortium name="EnsemblMetazoa"/>
        </authorList>
    </citation>
    <scope>IDENTIFICATION</scope>
</reference>
<dbReference type="PROSITE" id="PS51470">
    <property type="entry name" value="FG_GAP"/>
    <property type="match status" value="1"/>
</dbReference>
<evidence type="ECO:0000256" key="1">
    <source>
        <dbReference type="PROSITE-ProRule" id="PRU00803"/>
    </source>
</evidence>
<protein>
    <recommendedName>
        <fullName evidence="5">Integrin alpha-2 domain-containing protein</fullName>
    </recommendedName>
</protein>
<dbReference type="PANTHER" id="PTHR23220">
    <property type="entry name" value="INTEGRIN ALPHA"/>
    <property type="match status" value="1"/>
</dbReference>
<dbReference type="HOGENOM" id="CLU_1074710_0_0_1"/>
<evidence type="ECO:0008006" key="5">
    <source>
        <dbReference type="Google" id="ProtNLM"/>
    </source>
</evidence>
<dbReference type="EnsemblMetazoa" id="HelroT168032">
    <property type="protein sequence ID" value="HelroP168032"/>
    <property type="gene ID" value="HelroG168032"/>
</dbReference>
<dbReference type="Gene3D" id="2.130.10.130">
    <property type="entry name" value="Integrin alpha, N-terminal"/>
    <property type="match status" value="1"/>
</dbReference>
<evidence type="ECO:0000313" key="4">
    <source>
        <dbReference type="Proteomes" id="UP000015101"/>
    </source>
</evidence>
<reference evidence="4" key="1">
    <citation type="submission" date="2012-12" db="EMBL/GenBank/DDBJ databases">
        <authorList>
            <person name="Hellsten U."/>
            <person name="Grimwood J."/>
            <person name="Chapman J.A."/>
            <person name="Shapiro H."/>
            <person name="Aerts A."/>
            <person name="Otillar R.P."/>
            <person name="Terry A.Y."/>
            <person name="Boore J.L."/>
            <person name="Simakov O."/>
            <person name="Marletaz F."/>
            <person name="Cho S.-J."/>
            <person name="Edsinger-Gonzales E."/>
            <person name="Havlak P."/>
            <person name="Kuo D.-H."/>
            <person name="Larsson T."/>
            <person name="Lv J."/>
            <person name="Arendt D."/>
            <person name="Savage R."/>
            <person name="Osoegawa K."/>
            <person name="de Jong P."/>
            <person name="Lindberg D.R."/>
            <person name="Seaver E.C."/>
            <person name="Weisblat D.A."/>
            <person name="Putnam N.H."/>
            <person name="Grigoriev I.V."/>
            <person name="Rokhsar D.S."/>
        </authorList>
    </citation>
    <scope>NUCLEOTIDE SEQUENCE</scope>
</reference>
<dbReference type="GeneID" id="20202181"/>
<dbReference type="eggNOG" id="KOG3637">
    <property type="taxonomic scope" value="Eukaryota"/>
</dbReference>
<proteinExistence type="predicted"/>